<dbReference type="AlphaFoldDB" id="A0A8S3R403"/>
<feature type="compositionally biased region" description="Low complexity" evidence="6">
    <location>
        <begin position="583"/>
        <end position="594"/>
    </location>
</feature>
<keyword evidence="4 7" id="KW-1133">Transmembrane helix</keyword>
<feature type="region of interest" description="Disordered" evidence="6">
    <location>
        <begin position="376"/>
        <end position="413"/>
    </location>
</feature>
<dbReference type="EMBL" id="CAJPWZ010000887">
    <property type="protein sequence ID" value="CAG2202374.1"/>
    <property type="molecule type" value="Genomic_DNA"/>
</dbReference>
<feature type="region of interest" description="Disordered" evidence="6">
    <location>
        <begin position="560"/>
        <end position="594"/>
    </location>
</feature>
<feature type="domain" description="TM2" evidence="8">
    <location>
        <begin position="222"/>
        <end position="263"/>
    </location>
</feature>
<evidence type="ECO:0000256" key="2">
    <source>
        <dbReference type="ARBA" id="ARBA00008284"/>
    </source>
</evidence>
<feature type="region of interest" description="Disordered" evidence="6">
    <location>
        <begin position="336"/>
        <end position="358"/>
    </location>
</feature>
<comment type="subcellular location">
    <subcellularLocation>
        <location evidence="1">Membrane</location>
        <topology evidence="1">Multi-pass membrane protein</topology>
    </subcellularLocation>
</comment>
<feature type="transmembrane region" description="Helical" evidence="7">
    <location>
        <begin position="41"/>
        <end position="59"/>
    </location>
</feature>
<evidence type="ECO:0000256" key="1">
    <source>
        <dbReference type="ARBA" id="ARBA00004141"/>
    </source>
</evidence>
<feature type="domain" description="TM2" evidence="8">
    <location>
        <begin position="36"/>
        <end position="84"/>
    </location>
</feature>
<dbReference type="PANTHER" id="PTHR21016">
    <property type="entry name" value="BETA-AMYLOID BINDING PROTEIN-RELATED"/>
    <property type="match status" value="1"/>
</dbReference>
<dbReference type="GO" id="GO:0016020">
    <property type="term" value="C:membrane"/>
    <property type="evidence" value="ECO:0007669"/>
    <property type="project" value="UniProtKB-SubCell"/>
</dbReference>
<evidence type="ECO:0000256" key="5">
    <source>
        <dbReference type="ARBA" id="ARBA00023136"/>
    </source>
</evidence>
<feature type="transmembrane region" description="Helical" evidence="7">
    <location>
        <begin position="149"/>
        <end position="166"/>
    </location>
</feature>
<dbReference type="InterPro" id="IPR050932">
    <property type="entry name" value="TM2D1-3-like"/>
</dbReference>
<dbReference type="Proteomes" id="UP000683360">
    <property type="component" value="Unassembled WGS sequence"/>
</dbReference>
<feature type="transmembrane region" description="Helical" evidence="7">
    <location>
        <begin position="221"/>
        <end position="238"/>
    </location>
</feature>
<proteinExistence type="inferred from homology"/>
<evidence type="ECO:0000256" key="7">
    <source>
        <dbReference type="SAM" id="Phobius"/>
    </source>
</evidence>
<keyword evidence="10" id="KW-1185">Reference proteome</keyword>
<protein>
    <recommendedName>
        <fullName evidence="8">TM2 domain-containing protein</fullName>
    </recommendedName>
</protein>
<evidence type="ECO:0000256" key="4">
    <source>
        <dbReference type="ARBA" id="ARBA00022989"/>
    </source>
</evidence>
<feature type="transmembrane region" description="Helical" evidence="7">
    <location>
        <begin position="65"/>
        <end position="84"/>
    </location>
</feature>
<feature type="domain" description="TM2" evidence="8">
    <location>
        <begin position="153"/>
        <end position="195"/>
    </location>
</feature>
<dbReference type="Pfam" id="PF05154">
    <property type="entry name" value="TM2"/>
    <property type="match status" value="3"/>
</dbReference>
<feature type="transmembrane region" description="Helical" evidence="7">
    <location>
        <begin position="173"/>
        <end position="192"/>
    </location>
</feature>
<evidence type="ECO:0000313" key="9">
    <source>
        <dbReference type="EMBL" id="CAG2202374.1"/>
    </source>
</evidence>
<feature type="transmembrane region" description="Helical" evidence="7">
    <location>
        <begin position="105"/>
        <end position="129"/>
    </location>
</feature>
<reference evidence="9" key="1">
    <citation type="submission" date="2021-03" db="EMBL/GenBank/DDBJ databases">
        <authorList>
            <person name="Bekaert M."/>
        </authorList>
    </citation>
    <scope>NUCLEOTIDE SEQUENCE</scope>
</reference>
<gene>
    <name evidence="9" type="ORF">MEDL_16938</name>
</gene>
<organism evidence="9 10">
    <name type="scientific">Mytilus edulis</name>
    <name type="common">Blue mussel</name>
    <dbReference type="NCBI Taxonomy" id="6550"/>
    <lineage>
        <taxon>Eukaryota</taxon>
        <taxon>Metazoa</taxon>
        <taxon>Spiralia</taxon>
        <taxon>Lophotrochozoa</taxon>
        <taxon>Mollusca</taxon>
        <taxon>Bivalvia</taxon>
        <taxon>Autobranchia</taxon>
        <taxon>Pteriomorphia</taxon>
        <taxon>Mytilida</taxon>
        <taxon>Mytiloidea</taxon>
        <taxon>Mytilidae</taxon>
        <taxon>Mytilinae</taxon>
        <taxon>Mytilus</taxon>
    </lineage>
</organism>
<evidence type="ECO:0000313" key="10">
    <source>
        <dbReference type="Proteomes" id="UP000683360"/>
    </source>
</evidence>
<keyword evidence="3 7" id="KW-0812">Transmembrane</keyword>
<keyword evidence="5 7" id="KW-0472">Membrane</keyword>
<comment type="similarity">
    <text evidence="2">Belongs to the TM2 family.</text>
</comment>
<dbReference type="InterPro" id="IPR007829">
    <property type="entry name" value="TM2"/>
</dbReference>
<dbReference type="PANTHER" id="PTHR21016:SF25">
    <property type="entry name" value="TM2 DOMAIN-CONTAINING PROTEIN DDB_G0277895-RELATED"/>
    <property type="match status" value="1"/>
</dbReference>
<feature type="compositionally biased region" description="Polar residues" evidence="6">
    <location>
        <begin position="1158"/>
        <end position="1179"/>
    </location>
</feature>
<dbReference type="OrthoDB" id="6124729at2759"/>
<sequence length="1179" mass="133975">MSKQIKKTYGIKFPRPKFGFMFNVEKGLNKLKSHKQKSVKTAYLLAIFLGPFGAHHFYLNRWFMGVVYLLTFGIFGVGWIIDLFRIRSMVEDENEACWHHFYLRNFSLALLYLLTFGVYGIGWVLDGFFMPSLVEQSNTKEKFSTDLEILKTYLIAASPFGILGAHQYYSGRILWGLSYTFTLGGLGIWWLFDLFRISAIVHRRKQWKVGVNLNKIYADDVYLIWIWFGILGGHHFYLRRYKAGFLYLFTLGCFGVGWLVDLVRIPWIVRDYNLDHVEQDEITFSDAFMESLSDFDRQEIQRAIRRARYSGDDNSVFENDDGDEIEVSGHEFYGLDSSLNSSQRPKFDVGSRRESTIEDDKNVAMVTTVAIISSPDESVAASAKTEKSHKRTTDNNESFGKGKKSKSRGEKDKTVMLNPALFSALHNISENEDHPINASINRSKSIPARLCNENSLKRYSNNMLERKSSVHTFQINEINHIETNTNHNCHSANEIIINNTEATDLHTNDRRKLGKSASSQSFTSTAVLNRVKSDAGEEDAATKRKRKLLMRSNTQVAGLSWYDPHDAAQNVKPNRRASESEINDNSLNSNDSVSTLPRVTKIPIRAVKKAGMKRENSLPIMSSAQTQTFSRIDEESDLETNVQKAKNILPNGRKKCHSISEEIVHIVSSASLVNVFDDVEEIPTGPDTSNKSSSNMFTAGKDTGIGLHNAISESRPMTKRSMSFPSRQISLNEDTSYQNGNVLIVDDGEHFDNSKSLRRSSTQSGIKALAPEESTKLKKRRKSFIPKLTKSKSEKYILSKHHYSGQHYNRHSGQCYSRHYKDGQYNSGNYYSKQYYSGHYYNGQWTKPLECTFLTNTISVDSITLDTVNSITVDTITVDTITVDSITIDTVDSITVGSITIDTVDTITVDTIIVGTITVDKTFREHFLTNTITVDSIKIDIVDMDSIIIDTVDSIFSRHHYNRHIGQYNKRHHRQYYSRDSKQYYSGQNFFSKYYFSGQHNNRHSGQCYSTLLQWTVEIITVNIITVDTITMGIITVETITVDRVDSINIITVDTITMGIITVETITVDRVDSINIITVDTITMGIITVETITVDRVDSINIITVDTITMGIITVETITVDRVDSINIITVHYNNGHYNSGNHYSRQSGQYKHHYSRHYNNGHYTSGNHYSRQSGQQTS</sequence>
<feature type="compositionally biased region" description="Basic and acidic residues" evidence="6">
    <location>
        <begin position="345"/>
        <end position="358"/>
    </location>
</feature>
<evidence type="ECO:0000259" key="8">
    <source>
        <dbReference type="Pfam" id="PF05154"/>
    </source>
</evidence>
<feature type="region of interest" description="Disordered" evidence="6">
    <location>
        <begin position="1140"/>
        <end position="1179"/>
    </location>
</feature>
<accession>A0A8S3R403</accession>
<comment type="caution">
    <text evidence="9">The sequence shown here is derived from an EMBL/GenBank/DDBJ whole genome shotgun (WGS) entry which is preliminary data.</text>
</comment>
<evidence type="ECO:0000256" key="3">
    <source>
        <dbReference type="ARBA" id="ARBA00022692"/>
    </source>
</evidence>
<name>A0A8S3R403_MYTED</name>
<evidence type="ECO:0000256" key="6">
    <source>
        <dbReference type="SAM" id="MobiDB-lite"/>
    </source>
</evidence>
<feature type="transmembrane region" description="Helical" evidence="7">
    <location>
        <begin position="245"/>
        <end position="267"/>
    </location>
</feature>